<gene>
    <name evidence="1" type="ORF">KIN20_036641</name>
</gene>
<evidence type="ECO:0000313" key="2">
    <source>
        <dbReference type="Proteomes" id="UP001196413"/>
    </source>
</evidence>
<dbReference type="Proteomes" id="UP001196413">
    <property type="component" value="Unassembled WGS sequence"/>
</dbReference>
<protein>
    <submittedName>
        <fullName evidence="1">Uncharacterized protein</fullName>
    </submittedName>
</protein>
<reference evidence="1" key="1">
    <citation type="submission" date="2021-06" db="EMBL/GenBank/DDBJ databases">
        <title>Parelaphostrongylus tenuis whole genome reference sequence.</title>
        <authorList>
            <person name="Garwood T.J."/>
            <person name="Larsen P.A."/>
            <person name="Fountain-Jones N.M."/>
            <person name="Garbe J.R."/>
            <person name="Macchietto M.G."/>
            <person name="Kania S.A."/>
            <person name="Gerhold R.W."/>
            <person name="Richards J.E."/>
            <person name="Wolf T.M."/>
        </authorList>
    </citation>
    <scope>NUCLEOTIDE SEQUENCE</scope>
    <source>
        <strain evidence="1">MNPRO001-30</strain>
        <tissue evidence="1">Meninges</tissue>
    </source>
</reference>
<name>A0AAD5WLT8_PARTN</name>
<dbReference type="AlphaFoldDB" id="A0AAD5WLT8"/>
<comment type="caution">
    <text evidence="1">The sequence shown here is derived from an EMBL/GenBank/DDBJ whole genome shotgun (WGS) entry which is preliminary data.</text>
</comment>
<accession>A0AAD5WLT8</accession>
<sequence length="58" mass="6341">MKGCWSKNRVKEKGAGKYAVLRFCDATVGADPRITEKLGKFKVRGIVSGGSQNATIRR</sequence>
<keyword evidence="2" id="KW-1185">Reference proteome</keyword>
<evidence type="ECO:0000313" key="1">
    <source>
        <dbReference type="EMBL" id="KAJ1374048.1"/>
    </source>
</evidence>
<organism evidence="1 2">
    <name type="scientific">Parelaphostrongylus tenuis</name>
    <name type="common">Meningeal worm</name>
    <dbReference type="NCBI Taxonomy" id="148309"/>
    <lineage>
        <taxon>Eukaryota</taxon>
        <taxon>Metazoa</taxon>
        <taxon>Ecdysozoa</taxon>
        <taxon>Nematoda</taxon>
        <taxon>Chromadorea</taxon>
        <taxon>Rhabditida</taxon>
        <taxon>Rhabditina</taxon>
        <taxon>Rhabditomorpha</taxon>
        <taxon>Strongyloidea</taxon>
        <taxon>Metastrongylidae</taxon>
        <taxon>Parelaphostrongylus</taxon>
    </lineage>
</organism>
<dbReference type="EMBL" id="JAHQIW010007390">
    <property type="protein sequence ID" value="KAJ1374048.1"/>
    <property type="molecule type" value="Genomic_DNA"/>
</dbReference>
<proteinExistence type="predicted"/>